<dbReference type="PANTHER" id="PTHR30632:SF14">
    <property type="entry name" value="TUNGSTATE_MOLYBDATE_CHROMATE-BINDING PROTEIN MODA"/>
    <property type="match status" value="1"/>
</dbReference>
<feature type="region of interest" description="Disordered" evidence="4">
    <location>
        <begin position="249"/>
        <end position="272"/>
    </location>
</feature>
<evidence type="ECO:0000313" key="7">
    <source>
        <dbReference type="Proteomes" id="UP001248581"/>
    </source>
</evidence>
<feature type="signal peptide" evidence="5">
    <location>
        <begin position="1"/>
        <end position="22"/>
    </location>
</feature>
<name>A0ABY9TG89_9GAMM</name>
<dbReference type="InterPro" id="IPR005950">
    <property type="entry name" value="ModA"/>
</dbReference>
<gene>
    <name evidence="6" type="primary">modA</name>
    <name evidence="6" type="ORF">RI845_14900</name>
</gene>
<dbReference type="PANTHER" id="PTHR30632">
    <property type="entry name" value="MOLYBDATE-BINDING PERIPLASMIC PROTEIN"/>
    <property type="match status" value="1"/>
</dbReference>
<protein>
    <submittedName>
        <fullName evidence="6">Molybdate ABC transporter substrate-binding protein</fullName>
    </submittedName>
</protein>
<proteinExistence type="inferred from homology"/>
<evidence type="ECO:0000256" key="5">
    <source>
        <dbReference type="SAM" id="SignalP"/>
    </source>
</evidence>
<evidence type="ECO:0000256" key="3">
    <source>
        <dbReference type="ARBA" id="ARBA00022729"/>
    </source>
</evidence>
<dbReference type="NCBIfam" id="TIGR01256">
    <property type="entry name" value="modA"/>
    <property type="match status" value="1"/>
</dbReference>
<dbReference type="InterPro" id="IPR050682">
    <property type="entry name" value="ModA/WtpA"/>
</dbReference>
<evidence type="ECO:0000256" key="4">
    <source>
        <dbReference type="SAM" id="MobiDB-lite"/>
    </source>
</evidence>
<dbReference type="RefSeq" id="WP_348386962.1">
    <property type="nucleotide sequence ID" value="NZ_CP134146.1"/>
</dbReference>
<keyword evidence="2" id="KW-0479">Metal-binding</keyword>
<reference evidence="7" key="1">
    <citation type="submission" date="2023-09" db="EMBL/GenBank/DDBJ databases">
        <authorList>
            <person name="Li S."/>
            <person name="Li X."/>
            <person name="Zhang C."/>
            <person name="Zhao Z."/>
        </authorList>
    </citation>
    <scope>NUCLEOTIDE SEQUENCE [LARGE SCALE GENOMIC DNA]</scope>
    <source>
        <strain evidence="7">SQ345</strain>
    </source>
</reference>
<dbReference type="CDD" id="cd13539">
    <property type="entry name" value="PBP2_AvModA"/>
    <property type="match status" value="1"/>
</dbReference>
<evidence type="ECO:0000256" key="2">
    <source>
        <dbReference type="ARBA" id="ARBA00022723"/>
    </source>
</evidence>
<dbReference type="SUPFAM" id="SSF53850">
    <property type="entry name" value="Periplasmic binding protein-like II"/>
    <property type="match status" value="1"/>
</dbReference>
<keyword evidence="3 5" id="KW-0732">Signal</keyword>
<evidence type="ECO:0000256" key="1">
    <source>
        <dbReference type="ARBA" id="ARBA00009175"/>
    </source>
</evidence>
<dbReference type="EMBL" id="CP134146">
    <property type="protein sequence ID" value="WNC67803.1"/>
    <property type="molecule type" value="Genomic_DNA"/>
</dbReference>
<keyword evidence="7" id="KW-1185">Reference proteome</keyword>
<evidence type="ECO:0000313" key="6">
    <source>
        <dbReference type="EMBL" id="WNC67803.1"/>
    </source>
</evidence>
<dbReference type="Pfam" id="PF13531">
    <property type="entry name" value="SBP_bac_11"/>
    <property type="match status" value="1"/>
</dbReference>
<dbReference type="PIRSF" id="PIRSF004846">
    <property type="entry name" value="ModA"/>
    <property type="match status" value="1"/>
</dbReference>
<dbReference type="Proteomes" id="UP001248581">
    <property type="component" value="Chromosome"/>
</dbReference>
<dbReference type="InterPro" id="IPR044084">
    <property type="entry name" value="AvModA-like_subst-bd"/>
</dbReference>
<feature type="chain" id="PRO_5046251941" evidence="5">
    <location>
        <begin position="23"/>
        <end position="272"/>
    </location>
</feature>
<organism evidence="6 7">
    <name type="scientific">Thalassotalea nanhaiensis</name>
    <dbReference type="NCBI Taxonomy" id="3065648"/>
    <lineage>
        <taxon>Bacteria</taxon>
        <taxon>Pseudomonadati</taxon>
        <taxon>Pseudomonadota</taxon>
        <taxon>Gammaproteobacteria</taxon>
        <taxon>Alteromonadales</taxon>
        <taxon>Colwelliaceae</taxon>
        <taxon>Thalassotalea</taxon>
    </lineage>
</organism>
<sequence length="272" mass="30060">MVTTRVLLSCIILCFASFNAHAEKLKIAVSANFATSIKALVNEFKKTHPFTEQISVASTGVLYQQIRHGAPFDIFLAADLRRPQLLEEQGLIHEKYRKTYAIGQLALWSATSDEAIKLDDLKTYKGRIAAAGPHIAPYGLAAKETLMSLNLWTKYHQQLIVGNNINQTYQQILSGAVKYGFISYSQLLNSKVGQGVLIDTSLHHTLEQQMVVLKHAENINLAAQFFEFLLSNTAQKIITETGYLPAITIPESQKPESNNDKASPPETAIASS</sequence>
<accession>A0ABY9TG89</accession>
<comment type="similarity">
    <text evidence="1">Belongs to the bacterial solute-binding protein ModA family.</text>
</comment>
<dbReference type="Gene3D" id="3.40.190.10">
    <property type="entry name" value="Periplasmic binding protein-like II"/>
    <property type="match status" value="2"/>
</dbReference>